<dbReference type="OrthoDB" id="2349068at2759"/>
<dbReference type="AlphaFoldDB" id="U1GQZ1"/>
<evidence type="ECO:0000256" key="2">
    <source>
        <dbReference type="ARBA" id="ARBA00022643"/>
    </source>
</evidence>
<dbReference type="GeneID" id="19241514"/>
<dbReference type="EMBL" id="KE720879">
    <property type="protein sequence ID" value="ERF74396.1"/>
    <property type="molecule type" value="Genomic_DNA"/>
</dbReference>
<dbReference type="CDD" id="cd04730">
    <property type="entry name" value="NPD_like"/>
    <property type="match status" value="1"/>
</dbReference>
<gene>
    <name evidence="4" type="ORF">EPUS_06574</name>
</gene>
<evidence type="ECO:0000313" key="5">
    <source>
        <dbReference type="Proteomes" id="UP000019373"/>
    </source>
</evidence>
<dbReference type="eggNOG" id="ENOG502RHJM">
    <property type="taxonomic scope" value="Eukaryota"/>
</dbReference>
<dbReference type="SUPFAM" id="SSF51412">
    <property type="entry name" value="Inosine monophosphate dehydrogenase (IMPDH)"/>
    <property type="match status" value="1"/>
</dbReference>
<keyword evidence="2" id="KW-0288">FMN</keyword>
<dbReference type="HOGENOM" id="CLU_038732_9_0_1"/>
<dbReference type="Gene3D" id="3.20.20.70">
    <property type="entry name" value="Aldolase class I"/>
    <property type="match status" value="1"/>
</dbReference>
<dbReference type="InterPro" id="IPR013785">
    <property type="entry name" value="Aldolase_TIM"/>
</dbReference>
<accession>U1GQZ1</accession>
<dbReference type="InterPro" id="IPR004136">
    <property type="entry name" value="NMO"/>
</dbReference>
<protein>
    <submittedName>
        <fullName evidence="4">Uncharacterized protein</fullName>
    </submittedName>
</protein>
<dbReference type="OMA" id="ISIWVQV"/>
<organism evidence="4 5">
    <name type="scientific">Endocarpon pusillum (strain Z07020 / HMAS-L-300199)</name>
    <name type="common">Lichen-forming fungus</name>
    <dbReference type="NCBI Taxonomy" id="1263415"/>
    <lineage>
        <taxon>Eukaryota</taxon>
        <taxon>Fungi</taxon>
        <taxon>Dikarya</taxon>
        <taxon>Ascomycota</taxon>
        <taxon>Pezizomycotina</taxon>
        <taxon>Eurotiomycetes</taxon>
        <taxon>Chaetothyriomycetidae</taxon>
        <taxon>Verrucariales</taxon>
        <taxon>Verrucariaceae</taxon>
        <taxon>Endocarpon</taxon>
    </lineage>
</organism>
<proteinExistence type="predicted"/>
<dbReference type="Proteomes" id="UP000019373">
    <property type="component" value="Unassembled WGS sequence"/>
</dbReference>
<evidence type="ECO:0000256" key="3">
    <source>
        <dbReference type="ARBA" id="ARBA00023002"/>
    </source>
</evidence>
<dbReference type="Pfam" id="PF03060">
    <property type="entry name" value="NMO"/>
    <property type="match status" value="1"/>
</dbReference>
<dbReference type="PANTHER" id="PTHR32332:SF34">
    <property type="entry name" value="2-NITROPROPANE DIOXYGENASE FAMILY, PUTATIVE-RELATED"/>
    <property type="match status" value="1"/>
</dbReference>
<keyword evidence="5" id="KW-1185">Reference proteome</keyword>
<reference evidence="5" key="1">
    <citation type="journal article" date="2014" name="BMC Genomics">
        <title>Genome characteristics reveal the impact of lichenization on lichen-forming fungus Endocarpon pusillum Hedwig (Verrucariales, Ascomycota).</title>
        <authorList>
            <person name="Wang Y.-Y."/>
            <person name="Liu B."/>
            <person name="Zhang X.-Y."/>
            <person name="Zhou Q.-M."/>
            <person name="Zhang T."/>
            <person name="Li H."/>
            <person name="Yu Y.-F."/>
            <person name="Zhang X.-L."/>
            <person name="Hao X.-Y."/>
            <person name="Wang M."/>
            <person name="Wang L."/>
            <person name="Wei J.-C."/>
        </authorList>
    </citation>
    <scope>NUCLEOTIDE SEQUENCE [LARGE SCALE GENOMIC DNA]</scope>
    <source>
        <strain evidence="5">Z07020 / HMAS-L-300199</strain>
    </source>
</reference>
<evidence type="ECO:0000313" key="4">
    <source>
        <dbReference type="EMBL" id="ERF74396.1"/>
    </source>
</evidence>
<sequence length="362" mass="38296">MDTTASTLKSDYPWIQFPLIISAAMYPMSCPSLALAVSKAGGLGFITGGLNAVDLKKNLEESAELLHQVQPPMSFEKGTLPIGVGFLLFGNKLDEVVPLVQEHKPAAVWLFAAHQIAEYATWARAMREATDGKTKIWVQVGTSVDALEVAKICEPDALVVQGADAGGHGLQRSAGLMSLFPEVSDSLKADGLGHIQLFAAGGIAEGRGALAALALGANGVVMGTRFLAAEEALIPPGYQDAVVRVKSGATATVRAGLFDNLRGPNIWPKGYDGRGIVNETYVDAEAGMHLDENSRLYAEALDGRLQQYPESGQSATGTGRLTMWAGSGVGLVDRVMPAAEIVEHTRREVKEIVGRLGSKCLE</sequence>
<dbReference type="PANTHER" id="PTHR32332">
    <property type="entry name" value="2-NITROPROPANE DIOXYGENASE"/>
    <property type="match status" value="1"/>
</dbReference>
<keyword evidence="3" id="KW-0560">Oxidoreductase</keyword>
<dbReference type="RefSeq" id="XP_007799913.1">
    <property type="nucleotide sequence ID" value="XM_007801722.1"/>
</dbReference>
<dbReference type="GO" id="GO:0018580">
    <property type="term" value="F:nitronate monooxygenase activity"/>
    <property type="evidence" value="ECO:0007669"/>
    <property type="project" value="InterPro"/>
</dbReference>
<keyword evidence="1" id="KW-0285">Flavoprotein</keyword>
<name>U1GQZ1_ENDPU</name>
<evidence type="ECO:0000256" key="1">
    <source>
        <dbReference type="ARBA" id="ARBA00022630"/>
    </source>
</evidence>